<reference evidence="1" key="1">
    <citation type="journal article" date="2019" name="Environ. Microbiol.">
        <title>Fungal ecological strategies reflected in gene transcription - a case study of two litter decomposers.</title>
        <authorList>
            <person name="Barbi F."/>
            <person name="Kohler A."/>
            <person name="Barry K."/>
            <person name="Baskaran P."/>
            <person name="Daum C."/>
            <person name="Fauchery L."/>
            <person name="Ihrmark K."/>
            <person name="Kuo A."/>
            <person name="LaButti K."/>
            <person name="Lipzen A."/>
            <person name="Morin E."/>
            <person name="Grigoriev I.V."/>
            <person name="Henrissat B."/>
            <person name="Lindahl B."/>
            <person name="Martin F."/>
        </authorList>
    </citation>
    <scope>NUCLEOTIDE SEQUENCE</scope>
    <source>
        <strain evidence="1">JB14</strain>
    </source>
</reference>
<evidence type="ECO:0000313" key="1">
    <source>
        <dbReference type="EMBL" id="KAE9405009.1"/>
    </source>
</evidence>
<proteinExistence type="predicted"/>
<dbReference type="Proteomes" id="UP000799118">
    <property type="component" value="Unassembled WGS sequence"/>
</dbReference>
<keyword evidence="2" id="KW-1185">Reference proteome</keyword>
<dbReference type="OrthoDB" id="3220652at2759"/>
<gene>
    <name evidence="1" type="ORF">BT96DRAFT_812900</name>
</gene>
<name>A0A6A4I2P1_9AGAR</name>
<dbReference type="AlphaFoldDB" id="A0A6A4I2P1"/>
<evidence type="ECO:0008006" key="3">
    <source>
        <dbReference type="Google" id="ProtNLM"/>
    </source>
</evidence>
<protein>
    <recommendedName>
        <fullName evidence="3">BTB domain-containing protein</fullName>
    </recommendedName>
</protein>
<organism evidence="1 2">
    <name type="scientific">Gymnopus androsaceus JB14</name>
    <dbReference type="NCBI Taxonomy" id="1447944"/>
    <lineage>
        <taxon>Eukaryota</taxon>
        <taxon>Fungi</taxon>
        <taxon>Dikarya</taxon>
        <taxon>Basidiomycota</taxon>
        <taxon>Agaricomycotina</taxon>
        <taxon>Agaricomycetes</taxon>
        <taxon>Agaricomycetidae</taxon>
        <taxon>Agaricales</taxon>
        <taxon>Marasmiineae</taxon>
        <taxon>Omphalotaceae</taxon>
        <taxon>Gymnopus</taxon>
    </lineage>
</organism>
<sequence>MTISNTSTKTTTLTRSDIWFNDGNIILVAGSFAFKVHGGQLQRHSEVFEGMFDILQPSEQDAVDGCPSVELSDSPDDLYHFLCALYDGLHFSAPRPVHFPRIAGSLRLSTKYIVPHLRQQCLERLTLDWPCTLEGWDARELEALTSKGVYSPRQYSPHPVLIIELAIELALDHLLPSAFYDLSRYAPTKIMYGTPGIKSALVSPNKEPRYVCLSNQLLTRTFQGRESAQRFLINFLVSHVGTRKPSANCLFRRNCPSHPCIQAFREIYLNMFRCIGGIDSGRDGDPLFSLAQGMELLTRPDRTEGERARALMCGPCKVDFLDDFARGRETAWMHLPAWFGLEEESRQEGWGGNSEMDE</sequence>
<dbReference type="InterPro" id="IPR011333">
    <property type="entry name" value="SKP1/BTB/POZ_sf"/>
</dbReference>
<dbReference type="EMBL" id="ML769412">
    <property type="protein sequence ID" value="KAE9405009.1"/>
    <property type="molecule type" value="Genomic_DNA"/>
</dbReference>
<accession>A0A6A4I2P1</accession>
<dbReference type="Gene3D" id="3.30.710.10">
    <property type="entry name" value="Potassium Channel Kv1.1, Chain A"/>
    <property type="match status" value="1"/>
</dbReference>
<evidence type="ECO:0000313" key="2">
    <source>
        <dbReference type="Proteomes" id="UP000799118"/>
    </source>
</evidence>